<dbReference type="InterPro" id="IPR053982">
    <property type="entry name" value="Gp44/GpP-like_C"/>
</dbReference>
<dbReference type="AlphaFoldDB" id="G6XIR7"/>
<dbReference type="Gene3D" id="2.30.300.10">
    <property type="entry name" value="Baseplate protein-like domain - beta roll fold"/>
    <property type="match status" value="1"/>
</dbReference>
<feature type="domain" description="Baseplate hub protein gp44-like N-terminal" evidence="1">
    <location>
        <begin position="23"/>
        <end position="106"/>
    </location>
</feature>
<organism evidence="4 5">
    <name type="scientific">Gluconobacter morbifer G707</name>
    <dbReference type="NCBI Taxonomy" id="1088869"/>
    <lineage>
        <taxon>Bacteria</taxon>
        <taxon>Pseudomonadati</taxon>
        <taxon>Pseudomonadota</taxon>
        <taxon>Alphaproteobacteria</taxon>
        <taxon>Acetobacterales</taxon>
        <taxon>Acetobacteraceae</taxon>
        <taxon>Gluconobacter</taxon>
    </lineage>
</organism>
<dbReference type="RefSeq" id="WP_008851294.1">
    <property type="nucleotide sequence ID" value="NZ_AGQV01000002.1"/>
</dbReference>
<dbReference type="Pfam" id="PF21683">
    <property type="entry name" value="GpP-like_1st"/>
    <property type="match status" value="1"/>
</dbReference>
<sequence>MSVSYVTVKGHRTNSGRDPNTLYLEVAGQLWSGWQEVRVTRGVERMPSDFDVLLTEVYPLSSTRLVVQPGQACVVWLGDSRVITGYVDRYTPSISPGDHSIRISGRGKCEDIVDCSAIITGMALGGFDGDNAEALISGLVTKFGIEVINTITSDAAKANQTVPQFNVNLGETPWEIIDRISRWGQFLCYENPFGNLVLAQVGTKKASSGFCEGLNVEGASRTLAYDQRFSVYYAFIQATDQFSQQLSADIQSAPPVYDVDITRYRPKAIISEQTLNGQDIAKMRLDWELARRVGQSQAVTLTCDSWRDSSGELWTPNTLAYVNLPSLKLENKTWIIGEVTYRRGPDGTHADLTLMPPEAYMPEPNVLMAQFPQITTAEGGSATK</sequence>
<dbReference type="InterPro" id="IPR026276">
    <property type="entry name" value="Baseplate_GpP"/>
</dbReference>
<comment type="caution">
    <text evidence="4">The sequence shown here is derived from an EMBL/GenBank/DDBJ whole genome shotgun (WGS) entry which is preliminary data.</text>
</comment>
<feature type="domain" description="Baseplate hub protein gp44/GpP-like C-terminal" evidence="2">
    <location>
        <begin position="280"/>
        <end position="363"/>
    </location>
</feature>
<proteinExistence type="predicted"/>
<dbReference type="Gene3D" id="3.30.1920.10">
    <property type="entry name" value="Baseplate protein-like domains - 2 layer sandwich fold"/>
    <property type="match status" value="1"/>
</dbReference>
<evidence type="ECO:0008006" key="6">
    <source>
        <dbReference type="Google" id="ProtNLM"/>
    </source>
</evidence>
<evidence type="ECO:0000313" key="5">
    <source>
        <dbReference type="Proteomes" id="UP000004949"/>
    </source>
</evidence>
<dbReference type="Pfam" id="PF21929">
    <property type="entry name" value="GpP_4th"/>
    <property type="match status" value="1"/>
</dbReference>
<dbReference type="PIRSF" id="PIRSF004440">
    <property type="entry name" value="GpP"/>
    <property type="match status" value="1"/>
</dbReference>
<dbReference type="Pfam" id="PF22255">
    <property type="entry name" value="Gp44-like_2nd"/>
    <property type="match status" value="1"/>
</dbReference>
<reference evidence="4 5" key="1">
    <citation type="submission" date="2011-10" db="EMBL/GenBank/DDBJ databases">
        <title>Genome sequence of Gluconobacter morbifer G707, isolated from Drosophila gut.</title>
        <authorList>
            <person name="Lee W.-J."/>
            <person name="Kim E.-K."/>
        </authorList>
    </citation>
    <scope>NUCLEOTIDE SEQUENCE [LARGE SCALE GENOMIC DNA]</scope>
    <source>
        <strain evidence="4 5">G707</strain>
    </source>
</reference>
<dbReference type="STRING" id="1088869.GMO_11450"/>
<dbReference type="Proteomes" id="UP000004949">
    <property type="component" value="Unassembled WGS sequence"/>
</dbReference>
<dbReference type="SUPFAM" id="SSF69279">
    <property type="entry name" value="Phage tail proteins"/>
    <property type="match status" value="2"/>
</dbReference>
<accession>G6XIR7</accession>
<dbReference type="PATRIC" id="fig|1088869.3.peg.1143"/>
<evidence type="ECO:0000259" key="1">
    <source>
        <dbReference type="Pfam" id="PF21683"/>
    </source>
</evidence>
<evidence type="ECO:0000259" key="3">
    <source>
        <dbReference type="Pfam" id="PF22255"/>
    </source>
</evidence>
<dbReference type="InterPro" id="IPR053981">
    <property type="entry name" value="Gp44/GpP-like_2nd"/>
</dbReference>
<evidence type="ECO:0000259" key="2">
    <source>
        <dbReference type="Pfam" id="PF21929"/>
    </source>
</evidence>
<protein>
    <recommendedName>
        <fullName evidence="6">Bacteriophage tail protein</fullName>
    </recommendedName>
</protein>
<dbReference type="Gene3D" id="3.55.50.10">
    <property type="entry name" value="Baseplate protein-like domains"/>
    <property type="match status" value="1"/>
</dbReference>
<gene>
    <name evidence="4" type="ORF">GMO_11450</name>
</gene>
<dbReference type="EMBL" id="AGQV01000002">
    <property type="protein sequence ID" value="EHH68375.1"/>
    <property type="molecule type" value="Genomic_DNA"/>
</dbReference>
<dbReference type="eggNOG" id="COG4379">
    <property type="taxonomic scope" value="Bacteria"/>
</dbReference>
<dbReference type="InterPro" id="IPR023399">
    <property type="entry name" value="Baseplate-like_2-layer_sand"/>
</dbReference>
<feature type="domain" description="Baseplate hub protein gp44/GpP-like second" evidence="3">
    <location>
        <begin position="109"/>
        <end position="199"/>
    </location>
</feature>
<dbReference type="InterPro" id="IPR049354">
    <property type="entry name" value="GpP-like_N"/>
</dbReference>
<name>G6XIR7_9PROT</name>
<keyword evidence="5" id="KW-1185">Reference proteome</keyword>
<evidence type="ECO:0000313" key="4">
    <source>
        <dbReference type="EMBL" id="EHH68375.1"/>
    </source>
</evidence>
<dbReference type="OrthoDB" id="9016931at2"/>